<dbReference type="PANTHER" id="PTHR41237:SF1">
    <property type="entry name" value="SMALL RIBOSOMAL SUBUNIT PROTEIN BS21M"/>
    <property type="match status" value="1"/>
</dbReference>
<evidence type="ECO:0000256" key="2">
    <source>
        <dbReference type="ARBA" id="ARBA00022980"/>
    </source>
</evidence>
<gene>
    <name evidence="4" type="ORF">VNI00_003383</name>
</gene>
<dbReference type="InterPro" id="IPR052837">
    <property type="entry name" value="Mitoribosomal_bS21"/>
</dbReference>
<dbReference type="GO" id="GO:0003735">
    <property type="term" value="F:structural constituent of ribosome"/>
    <property type="evidence" value="ECO:0007669"/>
    <property type="project" value="InterPro"/>
</dbReference>
<evidence type="ECO:0000256" key="1">
    <source>
        <dbReference type="ARBA" id="ARBA00006640"/>
    </source>
</evidence>
<proteinExistence type="inferred from homology"/>
<accession>A0AAW0DS05</accession>
<evidence type="ECO:0000313" key="4">
    <source>
        <dbReference type="EMBL" id="KAK7054920.1"/>
    </source>
</evidence>
<evidence type="ECO:0000313" key="5">
    <source>
        <dbReference type="Proteomes" id="UP001383192"/>
    </source>
</evidence>
<comment type="similarity">
    <text evidence="1">Belongs to the bacterial ribosomal protein bS21 family.</text>
</comment>
<sequence>MAAALARRAICQRKLHIEPFSLLASSSLRNFSCGTRPLLQEVQVTTQNPWTALDETARQATKTIRKMVENQTREEPPEVIWRRQSIIASEDLEKTPPNHPYVGRSVRVVDGNITDAFQRLDRILNRNAVRGTWRADERHERKGEKRRRLKSTRWRKVFAHHVRKSVQLVTKIRTRGA</sequence>
<reference evidence="4 5" key="1">
    <citation type="submission" date="2024-01" db="EMBL/GenBank/DDBJ databases">
        <title>A draft genome for a cacao thread blight-causing isolate of Paramarasmius palmivorus.</title>
        <authorList>
            <person name="Baruah I.K."/>
            <person name="Bukari Y."/>
            <person name="Amoako-Attah I."/>
            <person name="Meinhardt L.W."/>
            <person name="Bailey B.A."/>
            <person name="Cohen S.P."/>
        </authorList>
    </citation>
    <scope>NUCLEOTIDE SEQUENCE [LARGE SCALE GENOMIC DNA]</scope>
    <source>
        <strain evidence="4 5">GH-12</strain>
    </source>
</reference>
<dbReference type="GO" id="GO:0005763">
    <property type="term" value="C:mitochondrial small ribosomal subunit"/>
    <property type="evidence" value="ECO:0007669"/>
    <property type="project" value="TreeGrafter"/>
</dbReference>
<keyword evidence="2" id="KW-0689">Ribosomal protein</keyword>
<dbReference type="EMBL" id="JAYKXP010000008">
    <property type="protein sequence ID" value="KAK7054920.1"/>
    <property type="molecule type" value="Genomic_DNA"/>
</dbReference>
<comment type="caution">
    <text evidence="4">The sequence shown here is derived from an EMBL/GenBank/DDBJ whole genome shotgun (WGS) entry which is preliminary data.</text>
</comment>
<keyword evidence="5" id="KW-1185">Reference proteome</keyword>
<keyword evidence="3" id="KW-0687">Ribonucleoprotein</keyword>
<dbReference type="Pfam" id="PF01165">
    <property type="entry name" value="Ribosomal_S21"/>
    <property type="match status" value="1"/>
</dbReference>
<dbReference type="InterPro" id="IPR001911">
    <property type="entry name" value="Ribosomal_bS21"/>
</dbReference>
<dbReference type="Proteomes" id="UP001383192">
    <property type="component" value="Unassembled WGS sequence"/>
</dbReference>
<dbReference type="PANTHER" id="PTHR41237">
    <property type="entry name" value="37S RIBOSOMAL PROTEIN MRP21, MITOCHONDRIAL"/>
    <property type="match status" value="1"/>
</dbReference>
<organism evidence="4 5">
    <name type="scientific">Paramarasmius palmivorus</name>
    <dbReference type="NCBI Taxonomy" id="297713"/>
    <lineage>
        <taxon>Eukaryota</taxon>
        <taxon>Fungi</taxon>
        <taxon>Dikarya</taxon>
        <taxon>Basidiomycota</taxon>
        <taxon>Agaricomycotina</taxon>
        <taxon>Agaricomycetes</taxon>
        <taxon>Agaricomycetidae</taxon>
        <taxon>Agaricales</taxon>
        <taxon>Marasmiineae</taxon>
        <taxon>Marasmiaceae</taxon>
        <taxon>Paramarasmius</taxon>
    </lineage>
</organism>
<dbReference type="AlphaFoldDB" id="A0AAW0DS05"/>
<name>A0AAW0DS05_9AGAR</name>
<evidence type="ECO:0000256" key="3">
    <source>
        <dbReference type="ARBA" id="ARBA00023274"/>
    </source>
</evidence>
<protein>
    <submittedName>
        <fullName evidence="4">Uncharacterized protein</fullName>
    </submittedName>
</protein>
<dbReference type="GO" id="GO:0070124">
    <property type="term" value="P:mitochondrial translational initiation"/>
    <property type="evidence" value="ECO:0007669"/>
    <property type="project" value="TreeGrafter"/>
</dbReference>